<dbReference type="EMBL" id="NGNX01000033">
    <property type="protein sequence ID" value="OYR91091.1"/>
    <property type="molecule type" value="Genomic_DNA"/>
</dbReference>
<dbReference type="GO" id="GO:0003676">
    <property type="term" value="F:nucleic acid binding"/>
    <property type="evidence" value="ECO:0007669"/>
    <property type="project" value="InterPro"/>
</dbReference>
<reference evidence="8 9" key="3">
    <citation type="submission" date="2017-09" db="EMBL/GenBank/DDBJ databases">
        <title>Tripartite evolution among Lactobacillus johnsonii, Lactobacillus taiwanensis, Lactobacillus reuteri and their rodent host.</title>
        <authorList>
            <person name="Wang T."/>
            <person name="Knowles S."/>
            <person name="Cheng C."/>
        </authorList>
    </citation>
    <scope>NUCLEOTIDE SEQUENCE [LARGE SCALE GENOMIC DNA]</scope>
    <source>
        <strain evidence="7 8">609q</strain>
        <strain evidence="6 9">609u</strain>
    </source>
</reference>
<keyword evidence="2" id="KW-0378">Hydrolase</keyword>
<dbReference type="RefSeq" id="WP_094496137.1">
    <property type="nucleotide sequence ID" value="NZ_NGNV01000044.1"/>
</dbReference>
<evidence type="ECO:0000256" key="2">
    <source>
        <dbReference type="ARBA" id="ARBA00022801"/>
    </source>
</evidence>
<reference evidence="6" key="2">
    <citation type="submission" date="2017-05" db="EMBL/GenBank/DDBJ databases">
        <authorList>
            <person name="Lin X.B."/>
            <person name="Stothard P."/>
            <person name="Tasseva G."/>
            <person name="Walter J."/>
        </authorList>
    </citation>
    <scope>NUCLEOTIDE SEQUENCE</scope>
    <source>
        <strain evidence="6">609u</strain>
    </source>
</reference>
<protein>
    <recommendedName>
        <fullName evidence="4">Putative HNH nuclease YajD</fullName>
    </recommendedName>
</protein>
<keyword evidence="7" id="KW-0255">Endonuclease</keyword>
<dbReference type="AlphaFoldDB" id="A0A256LCF7"/>
<evidence type="ECO:0000256" key="3">
    <source>
        <dbReference type="ARBA" id="ARBA00038412"/>
    </source>
</evidence>
<dbReference type="CDD" id="cd00085">
    <property type="entry name" value="HNHc"/>
    <property type="match status" value="1"/>
</dbReference>
<evidence type="ECO:0000256" key="1">
    <source>
        <dbReference type="ARBA" id="ARBA00022722"/>
    </source>
</evidence>
<dbReference type="InterPro" id="IPR002711">
    <property type="entry name" value="HNH"/>
</dbReference>
<evidence type="ECO:0000313" key="6">
    <source>
        <dbReference type="EMBL" id="OYR87473.1"/>
    </source>
</evidence>
<feature type="domain" description="HNH nuclease" evidence="5">
    <location>
        <begin position="78"/>
        <end position="130"/>
    </location>
</feature>
<dbReference type="Proteomes" id="UP000216316">
    <property type="component" value="Unassembled WGS sequence"/>
</dbReference>
<dbReference type="GO" id="GO:0008270">
    <property type="term" value="F:zinc ion binding"/>
    <property type="evidence" value="ECO:0007669"/>
    <property type="project" value="InterPro"/>
</dbReference>
<keyword evidence="9" id="KW-1185">Reference proteome</keyword>
<dbReference type="PANTHER" id="PTHR41286">
    <property type="entry name" value="HNH NUCLEASE YAJD-RELATED"/>
    <property type="match status" value="1"/>
</dbReference>
<keyword evidence="1" id="KW-0540">Nuclease</keyword>
<evidence type="ECO:0000313" key="7">
    <source>
        <dbReference type="EMBL" id="OYR91091.1"/>
    </source>
</evidence>
<evidence type="ECO:0000313" key="8">
    <source>
        <dbReference type="Proteomes" id="UP000215828"/>
    </source>
</evidence>
<evidence type="ECO:0000256" key="4">
    <source>
        <dbReference type="ARBA" id="ARBA00040194"/>
    </source>
</evidence>
<dbReference type="PANTHER" id="PTHR41286:SF1">
    <property type="entry name" value="HNH NUCLEASE YAJD-RELATED"/>
    <property type="match status" value="1"/>
</dbReference>
<dbReference type="GO" id="GO:0004519">
    <property type="term" value="F:endonuclease activity"/>
    <property type="evidence" value="ECO:0007669"/>
    <property type="project" value="UniProtKB-KW"/>
</dbReference>
<dbReference type="GO" id="GO:0005829">
    <property type="term" value="C:cytosol"/>
    <property type="evidence" value="ECO:0007669"/>
    <property type="project" value="TreeGrafter"/>
</dbReference>
<dbReference type="GO" id="GO:0016787">
    <property type="term" value="F:hydrolase activity"/>
    <property type="evidence" value="ECO:0007669"/>
    <property type="project" value="UniProtKB-KW"/>
</dbReference>
<comment type="caution">
    <text evidence="7">The sequence shown here is derived from an EMBL/GenBank/DDBJ whole genome shotgun (WGS) entry which is preliminary data.</text>
</comment>
<proteinExistence type="inferred from homology"/>
<evidence type="ECO:0000259" key="5">
    <source>
        <dbReference type="SMART" id="SM00507"/>
    </source>
</evidence>
<comment type="similarity">
    <text evidence="3">Belongs to the HNH nuclease family.</text>
</comment>
<accession>A0A256LCF7</accession>
<dbReference type="InterPro" id="IPR003615">
    <property type="entry name" value="HNH_nuc"/>
</dbReference>
<organism evidence="7 8">
    <name type="scientific">Lactobacillus taiwanensis</name>
    <dbReference type="NCBI Taxonomy" id="508451"/>
    <lineage>
        <taxon>Bacteria</taxon>
        <taxon>Bacillati</taxon>
        <taxon>Bacillota</taxon>
        <taxon>Bacilli</taxon>
        <taxon>Lactobacillales</taxon>
        <taxon>Lactobacillaceae</taxon>
        <taxon>Lactobacillus</taxon>
    </lineage>
</organism>
<dbReference type="Gene3D" id="1.10.30.50">
    <property type="match status" value="1"/>
</dbReference>
<dbReference type="SMART" id="SM00507">
    <property type="entry name" value="HNHc"/>
    <property type="match status" value="1"/>
</dbReference>
<gene>
    <name evidence="6" type="ORF">CBF53_08525</name>
    <name evidence="7" type="ORF">CBF70_07960</name>
</gene>
<dbReference type="EMBL" id="NGNV01000044">
    <property type="protein sequence ID" value="OYR87473.1"/>
    <property type="molecule type" value="Genomic_DNA"/>
</dbReference>
<evidence type="ECO:0000313" key="9">
    <source>
        <dbReference type="Proteomes" id="UP000216316"/>
    </source>
</evidence>
<name>A0A256LCF7_9LACO</name>
<sequence length="167" mass="20410">MPRVRRCKYKGCHSYAMFPNYYCDKHIEHEEEYRAQREKYRKRHSDRATTWRYNHVTRYRNTVKAEQNKFYHSRQWQALREIVLQRDYHLCRYCKKNPGSIVDHIVPIEWDQSQMKDIDNLATCCRDCHAKKTRWEQIYYGTGLHNSLKKDVSAITDIKLINKFMNA</sequence>
<dbReference type="Pfam" id="PF01844">
    <property type="entry name" value="HNH"/>
    <property type="match status" value="1"/>
</dbReference>
<dbReference type="Proteomes" id="UP000215828">
    <property type="component" value="Unassembled WGS sequence"/>
</dbReference>
<reference evidence="7 8" key="1">
    <citation type="submission" date="2017-04" db="EMBL/GenBank/DDBJ databases">
        <authorList>
            <person name="Afonso C.L."/>
            <person name="Miller P.J."/>
            <person name="Scott M.A."/>
            <person name="Spackman E."/>
            <person name="Goraichik I."/>
            <person name="Dimitrov K.M."/>
            <person name="Suarez D.L."/>
            <person name="Swayne D.E."/>
        </authorList>
    </citation>
    <scope>NUCLEOTIDE SEQUENCE [LARGE SCALE GENOMIC DNA]</scope>
    <source>
        <strain evidence="7 8">609q</strain>
    </source>
</reference>